<evidence type="ECO:0000313" key="2">
    <source>
        <dbReference type="EMBL" id="KIA92434.1"/>
    </source>
</evidence>
<reference evidence="2 3" key="1">
    <citation type="submission" date="2014-10" db="EMBL/GenBank/DDBJ databases">
        <title>Pedobacter Kyungheensis.</title>
        <authorList>
            <person name="Anderson B.M."/>
            <person name="Newman J.D."/>
        </authorList>
    </citation>
    <scope>NUCLEOTIDE SEQUENCE [LARGE SCALE GENOMIC DNA]</scope>
    <source>
        <strain evidence="2 3">KACC 16221</strain>
    </source>
</reference>
<name>A0A0C1FX22_9SPHI</name>
<dbReference type="AlphaFoldDB" id="A0A0C1FX22"/>
<evidence type="ECO:0000313" key="3">
    <source>
        <dbReference type="Proteomes" id="UP000031246"/>
    </source>
</evidence>
<keyword evidence="3" id="KW-1185">Reference proteome</keyword>
<dbReference type="EMBL" id="JSYN01000020">
    <property type="protein sequence ID" value="KIA92434.1"/>
    <property type="molecule type" value="Genomic_DNA"/>
</dbReference>
<feature type="domain" description="Probable sensor" evidence="1">
    <location>
        <begin position="36"/>
        <end position="123"/>
    </location>
</feature>
<dbReference type="Pfam" id="PF21751">
    <property type="entry name" value="DACNV"/>
    <property type="match status" value="1"/>
</dbReference>
<evidence type="ECO:0000259" key="1">
    <source>
        <dbReference type="Pfam" id="PF21751"/>
    </source>
</evidence>
<dbReference type="Proteomes" id="UP000031246">
    <property type="component" value="Unassembled WGS sequence"/>
</dbReference>
<dbReference type="RefSeq" id="WP_039478608.1">
    <property type="nucleotide sequence ID" value="NZ_JSYN01000020.1"/>
</dbReference>
<protein>
    <recommendedName>
        <fullName evidence="1">Probable sensor domain-containing protein</fullName>
    </recommendedName>
</protein>
<comment type="caution">
    <text evidence="2">The sequence shown here is derived from an EMBL/GenBank/DDBJ whole genome shotgun (WGS) entry which is preliminary data.</text>
</comment>
<gene>
    <name evidence="2" type="ORF">OC25_17370</name>
</gene>
<accession>A0A0C1FX22</accession>
<dbReference type="OrthoDB" id="782779at2"/>
<dbReference type="InterPro" id="IPR048551">
    <property type="entry name" value="DACNV"/>
</dbReference>
<sequence>MSYKPTYKAANTIAATIEQHFIKLHKNAIAQGEVDLATQPGSNVIEAIIDVAFWSSLRKEEGHSPRISIAFLPPDQASKPLRFAKKLALNANTLTKIAPGIERSGIHLGVWEEDGELYIWGTTLNIPNFCFVVDVSEPGLIVIKHRRIYGIGKFTNVAVLKGEQIRIVDDTSCTNRDCPPILKALLDLTVLASWNDPINILIQFAVSMRAHGRGGALLIVPKGDTKWEESIIHPIQYLVEPPFCGLSNLAKQSGNQSEIFSQGAVRREVDHLAGLTAVDGATIINEEFGLIAFGAKIGRAKGKPTVEQIAFSEPILGGEDKILYPGQLGGTRHFSVAQFVNDQPDAIGLVASQDGHFTIFSHSKKQNMVMAHRIETLLL</sequence>
<organism evidence="2 3">
    <name type="scientific">Pedobacter kyungheensis</name>
    <dbReference type="NCBI Taxonomy" id="1069985"/>
    <lineage>
        <taxon>Bacteria</taxon>
        <taxon>Pseudomonadati</taxon>
        <taxon>Bacteroidota</taxon>
        <taxon>Sphingobacteriia</taxon>
        <taxon>Sphingobacteriales</taxon>
        <taxon>Sphingobacteriaceae</taxon>
        <taxon>Pedobacter</taxon>
    </lineage>
</organism>
<proteinExistence type="predicted"/>